<proteinExistence type="predicted"/>
<gene>
    <name evidence="1" type="ORF">UFOVP130_16</name>
</gene>
<dbReference type="SUPFAM" id="SSF88946">
    <property type="entry name" value="Sigma2 domain of RNA polymerase sigma factors"/>
    <property type="match status" value="1"/>
</dbReference>
<accession>A0A6J5L7U8</accession>
<name>A0A6J5L7U8_9CAUD</name>
<dbReference type="EMBL" id="LR796251">
    <property type="protein sequence ID" value="CAB4130574.1"/>
    <property type="molecule type" value="Genomic_DNA"/>
</dbReference>
<reference evidence="1" key="1">
    <citation type="submission" date="2020-04" db="EMBL/GenBank/DDBJ databases">
        <authorList>
            <person name="Chiriac C."/>
            <person name="Salcher M."/>
            <person name="Ghai R."/>
            <person name="Kavagutti S V."/>
        </authorList>
    </citation>
    <scope>NUCLEOTIDE SEQUENCE</scope>
</reference>
<dbReference type="InterPro" id="IPR013325">
    <property type="entry name" value="RNA_pol_sigma_r2"/>
</dbReference>
<sequence length="208" mass="23044">MTNGMDIRHHLIERHTNVAEIVAGRFLASHSGLDRDEVKQDAYLALIRAVDSHGPDCVKPLYLHIYERVNDHLHDAYKKQRRRQRIAPTESFGVLGLSDGDPLNSMRDLRSASSLNPRADISFGLREGLGQIRASSHIQNCPGTVFRSPTLPVSQAHYRDGDGSASDKVFYSHGCATSRERVHRIQARVIDMGGRRRSAALDGLAVAA</sequence>
<dbReference type="GO" id="GO:0006352">
    <property type="term" value="P:DNA-templated transcription initiation"/>
    <property type="evidence" value="ECO:0007669"/>
    <property type="project" value="InterPro"/>
</dbReference>
<protein>
    <submittedName>
        <fullName evidence="1">Uncharacterized protein</fullName>
    </submittedName>
</protein>
<dbReference type="GO" id="GO:0003700">
    <property type="term" value="F:DNA-binding transcription factor activity"/>
    <property type="evidence" value="ECO:0007669"/>
    <property type="project" value="InterPro"/>
</dbReference>
<organism evidence="1">
    <name type="scientific">uncultured Caudovirales phage</name>
    <dbReference type="NCBI Taxonomy" id="2100421"/>
    <lineage>
        <taxon>Viruses</taxon>
        <taxon>Duplodnaviria</taxon>
        <taxon>Heunggongvirae</taxon>
        <taxon>Uroviricota</taxon>
        <taxon>Caudoviricetes</taxon>
        <taxon>Peduoviridae</taxon>
        <taxon>Maltschvirus</taxon>
        <taxon>Maltschvirus maltsch</taxon>
    </lineage>
</organism>
<evidence type="ECO:0000313" key="1">
    <source>
        <dbReference type="EMBL" id="CAB4130574.1"/>
    </source>
</evidence>